<keyword evidence="2" id="KW-0479">Metal-binding</keyword>
<feature type="domain" description="4Fe-4S ferredoxin-type" evidence="5">
    <location>
        <begin position="135"/>
        <end position="164"/>
    </location>
</feature>
<gene>
    <name evidence="6" type="ORF">KL86DES1_20994</name>
</gene>
<keyword evidence="1" id="KW-0004">4Fe-4S</keyword>
<dbReference type="InterPro" id="IPR017900">
    <property type="entry name" value="4Fe4S_Fe_S_CS"/>
</dbReference>
<dbReference type="PANTHER" id="PTHR43177">
    <property type="entry name" value="PROTEIN NRFC"/>
    <property type="match status" value="1"/>
</dbReference>
<name>A0A212L693_9BACT</name>
<feature type="domain" description="4Fe-4S ferredoxin-type" evidence="5">
    <location>
        <begin position="103"/>
        <end position="134"/>
    </location>
</feature>
<dbReference type="PROSITE" id="PS51379">
    <property type="entry name" value="4FE4S_FER_2"/>
    <property type="match status" value="3"/>
</dbReference>
<dbReference type="GO" id="GO:0046872">
    <property type="term" value="F:metal ion binding"/>
    <property type="evidence" value="ECO:0007669"/>
    <property type="project" value="UniProtKB-KW"/>
</dbReference>
<dbReference type="Gene3D" id="3.30.70.20">
    <property type="match status" value="2"/>
</dbReference>
<evidence type="ECO:0000256" key="4">
    <source>
        <dbReference type="ARBA" id="ARBA00023014"/>
    </source>
</evidence>
<organism evidence="6">
    <name type="scientific">uncultured Desulfovibrio sp</name>
    <dbReference type="NCBI Taxonomy" id="167968"/>
    <lineage>
        <taxon>Bacteria</taxon>
        <taxon>Pseudomonadati</taxon>
        <taxon>Thermodesulfobacteriota</taxon>
        <taxon>Desulfovibrionia</taxon>
        <taxon>Desulfovibrionales</taxon>
        <taxon>Desulfovibrionaceae</taxon>
        <taxon>Desulfovibrio</taxon>
        <taxon>environmental samples</taxon>
    </lineage>
</organism>
<reference evidence="6" key="1">
    <citation type="submission" date="2016-08" db="EMBL/GenBank/DDBJ databases">
        <authorList>
            <person name="Seilhamer J.J."/>
        </authorList>
    </citation>
    <scope>NUCLEOTIDE SEQUENCE</scope>
    <source>
        <strain evidence="6">86-1</strain>
    </source>
</reference>
<keyword evidence="4" id="KW-0411">Iron-sulfur</keyword>
<dbReference type="PANTHER" id="PTHR43177:SF3">
    <property type="entry name" value="PROTEIN NRFC HOMOLOG"/>
    <property type="match status" value="1"/>
</dbReference>
<dbReference type="InterPro" id="IPR050954">
    <property type="entry name" value="ET_IronSulfur_Cluster-Binding"/>
</dbReference>
<dbReference type="NCBIfam" id="NF045797">
    <property type="entry name" value="DsrO"/>
    <property type="match status" value="1"/>
</dbReference>
<sequence>MSANENRKTACAGESCMQSRRRFLLGAGATLLAPGVLLTARPALADEAGRQRWGLLIDTRKCVGDCTACVDACASTNGLTDNGRPATDPQWIRKVQVTDPGTGHVAHMPIMCQHCGNAQCVEVCPTGASLKRADGIVLVDKHLCIGCRYCVMACPFKARGFTHEEVKEPSPISPRGKGSAEGCNMCVQRINKGQLPACVEACARSGHEAILFGDLNDPTSLIAKRVVAFGAAALRADLRTDPSVRYVGVNL</sequence>
<evidence type="ECO:0000256" key="2">
    <source>
        <dbReference type="ARBA" id="ARBA00022723"/>
    </source>
</evidence>
<dbReference type="EMBL" id="FMJC01000002">
    <property type="protein sequence ID" value="SCM73040.1"/>
    <property type="molecule type" value="Genomic_DNA"/>
</dbReference>
<dbReference type="CDD" id="cd10551">
    <property type="entry name" value="PsrB"/>
    <property type="match status" value="1"/>
</dbReference>
<dbReference type="AlphaFoldDB" id="A0A212L693"/>
<accession>A0A212L693</accession>
<dbReference type="SUPFAM" id="SSF54862">
    <property type="entry name" value="4Fe-4S ferredoxins"/>
    <property type="match status" value="1"/>
</dbReference>
<dbReference type="Pfam" id="PF13247">
    <property type="entry name" value="Fer4_11"/>
    <property type="match status" value="1"/>
</dbReference>
<evidence type="ECO:0000256" key="3">
    <source>
        <dbReference type="ARBA" id="ARBA00023004"/>
    </source>
</evidence>
<dbReference type="PROSITE" id="PS51318">
    <property type="entry name" value="TAT"/>
    <property type="match status" value="1"/>
</dbReference>
<dbReference type="RefSeq" id="WP_197957550.1">
    <property type="nucleotide sequence ID" value="NZ_LT608333.1"/>
</dbReference>
<evidence type="ECO:0000259" key="5">
    <source>
        <dbReference type="PROSITE" id="PS51379"/>
    </source>
</evidence>
<dbReference type="InterPro" id="IPR006311">
    <property type="entry name" value="TAT_signal"/>
</dbReference>
<dbReference type="GO" id="GO:0051539">
    <property type="term" value="F:4 iron, 4 sulfur cluster binding"/>
    <property type="evidence" value="ECO:0007669"/>
    <property type="project" value="UniProtKB-KW"/>
</dbReference>
<keyword evidence="3" id="KW-0408">Iron</keyword>
<protein>
    <submittedName>
        <fullName evidence="6">4Fe-4S ferredoxin</fullName>
    </submittedName>
</protein>
<dbReference type="InterPro" id="IPR054822">
    <property type="entry name" value="DsrO-like"/>
</dbReference>
<proteinExistence type="predicted"/>
<feature type="domain" description="4Fe-4S ferredoxin-type" evidence="5">
    <location>
        <begin position="53"/>
        <end position="84"/>
    </location>
</feature>
<dbReference type="PROSITE" id="PS00198">
    <property type="entry name" value="4FE4S_FER_1"/>
    <property type="match status" value="1"/>
</dbReference>
<evidence type="ECO:0000313" key="6">
    <source>
        <dbReference type="EMBL" id="SCM73040.1"/>
    </source>
</evidence>
<dbReference type="InterPro" id="IPR017896">
    <property type="entry name" value="4Fe4S_Fe-S-bd"/>
</dbReference>
<evidence type="ECO:0000256" key="1">
    <source>
        <dbReference type="ARBA" id="ARBA00022485"/>
    </source>
</evidence>